<dbReference type="Pfam" id="PF22022">
    <property type="entry name" value="Phage_int_M"/>
    <property type="match status" value="1"/>
</dbReference>
<keyword evidence="2" id="KW-0229">DNA integration</keyword>
<dbReference type="InterPro" id="IPR050808">
    <property type="entry name" value="Phage_Integrase"/>
</dbReference>
<dbReference type="Pfam" id="PF13356">
    <property type="entry name" value="Arm-DNA-bind_3"/>
    <property type="match status" value="1"/>
</dbReference>
<dbReference type="SUPFAM" id="SSF56349">
    <property type="entry name" value="DNA breaking-rejoining enzymes"/>
    <property type="match status" value="1"/>
</dbReference>
<dbReference type="KEGG" id="err:DVR09_00720"/>
<dbReference type="InterPro" id="IPR044068">
    <property type="entry name" value="CB"/>
</dbReference>
<evidence type="ECO:0000256" key="2">
    <source>
        <dbReference type="ARBA" id="ARBA00022908"/>
    </source>
</evidence>
<dbReference type="InterPro" id="IPR025166">
    <property type="entry name" value="Integrase_DNA_bind_dom"/>
</dbReference>
<comment type="similarity">
    <text evidence="1">Belongs to the 'phage' integrase family.</text>
</comment>
<accession>A0A345YHI3</accession>
<evidence type="ECO:0000256" key="4">
    <source>
        <dbReference type="ARBA" id="ARBA00023172"/>
    </source>
</evidence>
<dbReference type="CDD" id="cd00801">
    <property type="entry name" value="INT_P4_C"/>
    <property type="match status" value="1"/>
</dbReference>
<dbReference type="PANTHER" id="PTHR30629:SF2">
    <property type="entry name" value="PROPHAGE INTEGRASE INTS-RELATED"/>
    <property type="match status" value="1"/>
</dbReference>
<dbReference type="InterPro" id="IPR038488">
    <property type="entry name" value="Integrase_DNA-bd_sf"/>
</dbReference>
<evidence type="ECO:0000256" key="1">
    <source>
        <dbReference type="ARBA" id="ARBA00008857"/>
    </source>
</evidence>
<evidence type="ECO:0000313" key="8">
    <source>
        <dbReference type="EMBL" id="AXK43385.1"/>
    </source>
</evidence>
<dbReference type="PANTHER" id="PTHR30629">
    <property type="entry name" value="PROPHAGE INTEGRASE"/>
    <property type="match status" value="1"/>
</dbReference>
<dbReference type="InterPro" id="IPR002104">
    <property type="entry name" value="Integrase_catalytic"/>
</dbReference>
<name>A0A345YHI3_9SPHN</name>
<dbReference type="InterPro" id="IPR013762">
    <property type="entry name" value="Integrase-like_cat_sf"/>
</dbReference>
<dbReference type="EMBL" id="CP031357">
    <property type="protein sequence ID" value="AXK43385.1"/>
    <property type="molecule type" value="Genomic_DNA"/>
</dbReference>
<reference evidence="9" key="1">
    <citation type="submission" date="2018-07" db="EMBL/GenBank/DDBJ databases">
        <title>Genome sequence of Erythrobacter strain YH-07, an antagonistic bacterium isolated from Yellow Sea.</title>
        <authorList>
            <person name="Tang T."/>
            <person name="Liu Q."/>
            <person name="Sun X."/>
        </authorList>
    </citation>
    <scope>NUCLEOTIDE SEQUENCE [LARGE SCALE GENOMIC DNA]</scope>
    <source>
        <strain evidence="9">YH-07</strain>
    </source>
</reference>
<dbReference type="PROSITE" id="PS51900">
    <property type="entry name" value="CB"/>
    <property type="match status" value="1"/>
</dbReference>
<keyword evidence="3 5" id="KW-0238">DNA-binding</keyword>
<dbReference type="GO" id="GO:0015074">
    <property type="term" value="P:DNA integration"/>
    <property type="evidence" value="ECO:0007669"/>
    <property type="project" value="UniProtKB-KW"/>
</dbReference>
<evidence type="ECO:0000256" key="3">
    <source>
        <dbReference type="ARBA" id="ARBA00023125"/>
    </source>
</evidence>
<dbReference type="AlphaFoldDB" id="A0A345YHI3"/>
<dbReference type="GO" id="GO:0006310">
    <property type="term" value="P:DNA recombination"/>
    <property type="evidence" value="ECO:0007669"/>
    <property type="project" value="UniProtKB-KW"/>
</dbReference>
<dbReference type="RefSeq" id="WP_115417700.1">
    <property type="nucleotide sequence ID" value="NZ_CP031357.1"/>
</dbReference>
<keyword evidence="9" id="KW-1185">Reference proteome</keyword>
<feature type="domain" description="Core-binding (CB)" evidence="7">
    <location>
        <begin position="98"/>
        <end position="179"/>
    </location>
</feature>
<organism evidence="8 9">
    <name type="scientific">Erythrobacter aureus</name>
    <dbReference type="NCBI Taxonomy" id="2182384"/>
    <lineage>
        <taxon>Bacteria</taxon>
        <taxon>Pseudomonadati</taxon>
        <taxon>Pseudomonadota</taxon>
        <taxon>Alphaproteobacteria</taxon>
        <taxon>Sphingomonadales</taxon>
        <taxon>Erythrobacteraceae</taxon>
        <taxon>Erythrobacter/Porphyrobacter group</taxon>
        <taxon>Erythrobacter</taxon>
    </lineage>
</organism>
<gene>
    <name evidence="8" type="ORF">DVR09_00720</name>
</gene>
<keyword evidence="4" id="KW-0233">DNA recombination</keyword>
<dbReference type="OrthoDB" id="7388552at2"/>
<dbReference type="Gene3D" id="1.10.443.10">
    <property type="entry name" value="Intergrase catalytic core"/>
    <property type="match status" value="1"/>
</dbReference>
<dbReference type="PROSITE" id="PS51898">
    <property type="entry name" value="TYR_RECOMBINASE"/>
    <property type="match status" value="1"/>
</dbReference>
<proteinExistence type="inferred from homology"/>
<evidence type="ECO:0000256" key="5">
    <source>
        <dbReference type="PROSITE-ProRule" id="PRU01248"/>
    </source>
</evidence>
<dbReference type="Gene3D" id="1.10.150.130">
    <property type="match status" value="1"/>
</dbReference>
<dbReference type="Proteomes" id="UP000254508">
    <property type="component" value="Chromosome"/>
</dbReference>
<dbReference type="Pfam" id="PF00589">
    <property type="entry name" value="Phage_integrase"/>
    <property type="match status" value="1"/>
</dbReference>
<dbReference type="InterPro" id="IPR010998">
    <property type="entry name" value="Integrase_recombinase_N"/>
</dbReference>
<evidence type="ECO:0000259" key="6">
    <source>
        <dbReference type="PROSITE" id="PS51898"/>
    </source>
</evidence>
<protein>
    <submittedName>
        <fullName evidence="8">DUF4102 domain-containing protein</fullName>
    </submittedName>
</protein>
<dbReference type="Gene3D" id="3.30.160.390">
    <property type="entry name" value="Integrase, DNA-binding domain"/>
    <property type="match status" value="1"/>
</dbReference>
<evidence type="ECO:0000313" key="9">
    <source>
        <dbReference type="Proteomes" id="UP000254508"/>
    </source>
</evidence>
<dbReference type="InterPro" id="IPR011010">
    <property type="entry name" value="DNA_brk_join_enz"/>
</dbReference>
<dbReference type="InterPro" id="IPR053876">
    <property type="entry name" value="Phage_int_M"/>
</dbReference>
<evidence type="ECO:0000259" key="7">
    <source>
        <dbReference type="PROSITE" id="PS51900"/>
    </source>
</evidence>
<dbReference type="GO" id="GO:0003677">
    <property type="term" value="F:DNA binding"/>
    <property type="evidence" value="ECO:0007669"/>
    <property type="project" value="UniProtKB-UniRule"/>
</dbReference>
<feature type="domain" description="Tyr recombinase" evidence="6">
    <location>
        <begin position="203"/>
        <end position="386"/>
    </location>
</feature>
<sequence length="395" mass="44640">MALTDVQIRQAKPRDKEYKLADGGGLYLLVRPSGSKLWKLKLRIKGLEQKLSFGTYPQISLKEARSRRDEAKLELARGGDPVQRRRNEKQTAMLSAGNRFEDVAEEFIAKREAEGLAPSTVKKAKWFLDLLRVGIGKRPIAEITPQDLLLVLKKVERQGKRESAKRARSFASRVFRYGVATGRCSADPAQPLQGALVAPVPKHYAAILEPEELGILLRAIEGFDGYPITKFALRITPHVFVRPGELRLAKWDEIDLEKSEWRIPAGRMKARRPHTVPLSRQVSAMFEELRSLLGNNGFVFRSLHARGRPMSENTVNQALRRLGYGGSEMTAHGFRSTASTLLNESGLWSADAIERSLAHQDVNAIRGIYHRGAHWDERVEMAQWWSDYLDELREG</sequence>